<organism evidence="11 12">
    <name type="scientific">Schizosaccharomyces osmophilus</name>
    <dbReference type="NCBI Taxonomy" id="2545709"/>
    <lineage>
        <taxon>Eukaryota</taxon>
        <taxon>Fungi</taxon>
        <taxon>Dikarya</taxon>
        <taxon>Ascomycota</taxon>
        <taxon>Taphrinomycotina</taxon>
        <taxon>Schizosaccharomycetes</taxon>
        <taxon>Schizosaccharomycetales</taxon>
        <taxon>Schizosaccharomycetaceae</taxon>
        <taxon>Schizosaccharomyces</taxon>
    </lineage>
</organism>
<protein>
    <recommendedName>
        <fullName evidence="9">AP complex subunit sigma</fullName>
    </recommendedName>
</protein>
<dbReference type="Proteomes" id="UP001212411">
    <property type="component" value="Chromosome 1"/>
</dbReference>
<dbReference type="InterPro" id="IPR011012">
    <property type="entry name" value="Longin-like_dom_sf"/>
</dbReference>
<dbReference type="GO" id="GO:0030121">
    <property type="term" value="C:AP-1 adaptor complex"/>
    <property type="evidence" value="ECO:0007669"/>
    <property type="project" value="InterPro"/>
</dbReference>
<keyword evidence="7 9" id="KW-0472">Membrane</keyword>
<reference evidence="11 12" key="1">
    <citation type="journal article" date="2023" name="G3 (Bethesda)">
        <title>A high-quality reference genome for the fission yeast Schizosaccharomyces osmophilus.</title>
        <authorList>
            <person name="Jia G.S."/>
            <person name="Zhang W.C."/>
            <person name="Liang Y."/>
            <person name="Liu X.H."/>
            <person name="Rhind N."/>
            <person name="Pidoux A."/>
            <person name="Brysch-Herzberg M."/>
            <person name="Du L.L."/>
        </authorList>
    </citation>
    <scope>NUCLEOTIDE SEQUENCE [LARGE SCALE GENOMIC DNA]</scope>
    <source>
        <strain evidence="11 12">CBS 15793</strain>
    </source>
</reference>
<accession>A0AAE9W789</accession>
<sequence>MGIKFFLLVSRQGKVRLAKWFYAVPTKERSKIVRDVSSLVIVRKPKMCNFVEYKGEKIVYRRYASLFFICGIDQDDNELIILEVIHKFVEVLDKYFGNVCELDLIFNFEKAYYVLEELLLAGELQESSKTNVLSAVLAGDAESEVDAQQDTIQKLVGNVKKF</sequence>
<dbReference type="PIRSF" id="PIRSF015588">
    <property type="entry name" value="AP_complex_sigma"/>
    <property type="match status" value="1"/>
</dbReference>
<dbReference type="RefSeq" id="XP_056035444.1">
    <property type="nucleotide sequence ID" value="XM_056180809.1"/>
</dbReference>
<evidence type="ECO:0000256" key="2">
    <source>
        <dbReference type="ARBA" id="ARBA00004640"/>
    </source>
</evidence>
<dbReference type="Gene3D" id="3.30.450.60">
    <property type="match status" value="1"/>
</dbReference>
<evidence type="ECO:0000256" key="3">
    <source>
        <dbReference type="ARBA" id="ARBA00006972"/>
    </source>
</evidence>
<dbReference type="CDD" id="cd14831">
    <property type="entry name" value="AP1_sigma"/>
    <property type="match status" value="1"/>
</dbReference>
<proteinExistence type="inferred from homology"/>
<evidence type="ECO:0000256" key="5">
    <source>
        <dbReference type="ARBA" id="ARBA00022927"/>
    </source>
</evidence>
<dbReference type="KEGG" id="som:SOMG_02016"/>
<keyword evidence="8" id="KW-0968">Cytoplasmic vesicle</keyword>
<name>A0AAE9W789_9SCHI</name>
<keyword evidence="6" id="KW-0333">Golgi apparatus</keyword>
<evidence type="ECO:0000256" key="4">
    <source>
        <dbReference type="ARBA" id="ARBA00022448"/>
    </source>
</evidence>
<keyword evidence="4 9" id="KW-0813">Transport</keyword>
<dbReference type="InterPro" id="IPR022775">
    <property type="entry name" value="AP_mu_sigma_su"/>
</dbReference>
<dbReference type="EMBL" id="CP115611">
    <property type="protein sequence ID" value="WBW71201.1"/>
    <property type="molecule type" value="Genomic_DNA"/>
</dbReference>
<keyword evidence="12" id="KW-1185">Reference proteome</keyword>
<comment type="subcellular location">
    <subcellularLocation>
        <location evidence="2">Cytoplasmic vesicle</location>
        <location evidence="2">Clathrin-coated vesicle membrane</location>
    </subcellularLocation>
    <subcellularLocation>
        <location evidence="1">Golgi apparatus</location>
    </subcellularLocation>
</comment>
<evidence type="ECO:0000313" key="12">
    <source>
        <dbReference type="Proteomes" id="UP001212411"/>
    </source>
</evidence>
<evidence type="ECO:0000256" key="8">
    <source>
        <dbReference type="ARBA" id="ARBA00023329"/>
    </source>
</evidence>
<evidence type="ECO:0000313" key="11">
    <source>
        <dbReference type="EMBL" id="WBW71201.1"/>
    </source>
</evidence>
<evidence type="ECO:0000256" key="1">
    <source>
        <dbReference type="ARBA" id="ARBA00004555"/>
    </source>
</evidence>
<dbReference type="GO" id="GO:0006886">
    <property type="term" value="P:intracellular protein transport"/>
    <property type="evidence" value="ECO:0007669"/>
    <property type="project" value="UniProtKB-UniRule"/>
</dbReference>
<comment type="similarity">
    <text evidence="3 9">Belongs to the adaptor complexes small subunit family.</text>
</comment>
<gene>
    <name evidence="11" type="primary">vas2</name>
    <name evidence="11" type="ORF">SOMG_02016</name>
</gene>
<dbReference type="Pfam" id="PF01217">
    <property type="entry name" value="Clat_adaptor_s"/>
    <property type="match status" value="1"/>
</dbReference>
<dbReference type="GO" id="GO:0005829">
    <property type="term" value="C:cytosol"/>
    <property type="evidence" value="ECO:0007669"/>
    <property type="project" value="GOC"/>
</dbReference>
<dbReference type="GeneID" id="80875498"/>
<dbReference type="InterPro" id="IPR016635">
    <property type="entry name" value="AP_complex_ssu"/>
</dbReference>
<dbReference type="GO" id="GO:0035615">
    <property type="term" value="F:clathrin adaptor activity"/>
    <property type="evidence" value="ECO:0007669"/>
    <property type="project" value="InterPro"/>
</dbReference>
<evidence type="ECO:0000256" key="7">
    <source>
        <dbReference type="ARBA" id="ARBA00023136"/>
    </source>
</evidence>
<dbReference type="AlphaFoldDB" id="A0AAE9W789"/>
<dbReference type="InterPro" id="IPR044733">
    <property type="entry name" value="AP1_sigma"/>
</dbReference>
<dbReference type="FunFam" id="3.30.450.60:FF:000007">
    <property type="entry name" value="AP complex subunit sigma"/>
    <property type="match status" value="1"/>
</dbReference>
<evidence type="ECO:0000256" key="6">
    <source>
        <dbReference type="ARBA" id="ARBA00023034"/>
    </source>
</evidence>
<dbReference type="SUPFAM" id="SSF64356">
    <property type="entry name" value="SNARE-like"/>
    <property type="match status" value="1"/>
</dbReference>
<feature type="domain" description="AP complex mu/sigma subunit" evidence="10">
    <location>
        <begin position="3"/>
        <end position="138"/>
    </location>
</feature>
<evidence type="ECO:0000256" key="9">
    <source>
        <dbReference type="PIRNR" id="PIRNR015588"/>
    </source>
</evidence>
<keyword evidence="5 9" id="KW-0653">Protein transport</keyword>
<evidence type="ECO:0000259" key="10">
    <source>
        <dbReference type="Pfam" id="PF01217"/>
    </source>
</evidence>
<dbReference type="PANTHER" id="PTHR11753">
    <property type="entry name" value="ADAPTOR COMPLEXES SMALL SUBUNIT FAMILY"/>
    <property type="match status" value="1"/>
</dbReference>
<dbReference type="GO" id="GO:0016482">
    <property type="term" value="P:cytosolic transport"/>
    <property type="evidence" value="ECO:0007669"/>
    <property type="project" value="UniProtKB-ARBA"/>
</dbReference>